<organism evidence="2 3">
    <name type="scientific">Hermetia illucens</name>
    <name type="common">Black soldier fly</name>
    <dbReference type="NCBI Taxonomy" id="343691"/>
    <lineage>
        <taxon>Eukaryota</taxon>
        <taxon>Metazoa</taxon>
        <taxon>Ecdysozoa</taxon>
        <taxon>Arthropoda</taxon>
        <taxon>Hexapoda</taxon>
        <taxon>Insecta</taxon>
        <taxon>Pterygota</taxon>
        <taxon>Neoptera</taxon>
        <taxon>Endopterygota</taxon>
        <taxon>Diptera</taxon>
        <taxon>Brachycera</taxon>
        <taxon>Stratiomyomorpha</taxon>
        <taxon>Stratiomyidae</taxon>
        <taxon>Hermetiinae</taxon>
        <taxon>Hermetia</taxon>
    </lineage>
</organism>
<dbReference type="InterPro" id="IPR010562">
    <property type="entry name" value="Haemolymph_juvenile_hormone-bd"/>
</dbReference>
<evidence type="ECO:0000313" key="3">
    <source>
        <dbReference type="Proteomes" id="UP000594454"/>
    </source>
</evidence>
<dbReference type="PANTHER" id="PTHR20993:SF0">
    <property type="entry name" value="GH07914P"/>
    <property type="match status" value="1"/>
</dbReference>
<sequence length="263" mass="29116">MKLAAVALLLASVLSVSIGAPVDVIRDLILNFREQMPCGFPDWNLPPLAPFVLDTFKLDTDGIRLQVDDLFLEGLNSFDLEELTFALLQFKLGFHFNFREINLRTKYDLEISNLGIDLGAIGGLNGIAGKGDIDLGVKNLSIAGNLAIQFHSGESQDVTLKQFRVALGLDDIKLKITGLLGDEIVSEFLSDVLVSVVETFVDEMQDFLGDTVENLVIPVVDKLLVNVTYQDIMDLITGKKPFKALETSCTRRREIEFLFGIKH</sequence>
<dbReference type="OrthoDB" id="6370791at2759"/>
<proteinExistence type="predicted"/>
<feature type="chain" id="PRO_5030698843" evidence="1">
    <location>
        <begin position="20"/>
        <end position="263"/>
    </location>
</feature>
<keyword evidence="1" id="KW-0732">Signal</keyword>
<evidence type="ECO:0000313" key="2">
    <source>
        <dbReference type="EMBL" id="CAD7090164.1"/>
    </source>
</evidence>
<dbReference type="Gene3D" id="3.15.10.30">
    <property type="entry name" value="Haemolymph juvenile hormone binding protein"/>
    <property type="match status" value="1"/>
</dbReference>
<dbReference type="EMBL" id="LR899013">
    <property type="protein sequence ID" value="CAD7090164.1"/>
    <property type="molecule type" value="Genomic_DNA"/>
</dbReference>
<dbReference type="SMART" id="SM00700">
    <property type="entry name" value="JHBP"/>
    <property type="match status" value="1"/>
</dbReference>
<reference evidence="2 3" key="1">
    <citation type="submission" date="2020-11" db="EMBL/GenBank/DDBJ databases">
        <authorList>
            <person name="Wallbank WR R."/>
            <person name="Pardo Diaz C."/>
            <person name="Kozak K."/>
            <person name="Martin S."/>
            <person name="Jiggins C."/>
            <person name="Moest M."/>
            <person name="Warren A I."/>
            <person name="Generalovic N T."/>
            <person name="Byers J.R.P. K."/>
            <person name="Montejo-Kovacevich G."/>
            <person name="Yen C E."/>
        </authorList>
    </citation>
    <scope>NUCLEOTIDE SEQUENCE [LARGE SCALE GENOMIC DNA]</scope>
</reference>
<dbReference type="Pfam" id="PF06585">
    <property type="entry name" value="JHBP"/>
    <property type="match status" value="1"/>
</dbReference>
<gene>
    <name evidence="2" type="ORF">HERILL_LOCUS12665</name>
</gene>
<keyword evidence="3" id="KW-1185">Reference proteome</keyword>
<accession>A0A7R8V0V2</accession>
<name>A0A7R8V0V2_HERIL</name>
<dbReference type="PANTHER" id="PTHR20993">
    <property type="entry name" value="GH07914P"/>
    <property type="match status" value="1"/>
</dbReference>
<dbReference type="InParanoid" id="A0A7R8V0V2"/>
<dbReference type="FunCoup" id="A0A7R8V0V2">
    <property type="interactions" value="4"/>
</dbReference>
<dbReference type="AlphaFoldDB" id="A0A7R8V0V2"/>
<evidence type="ECO:0000256" key="1">
    <source>
        <dbReference type="SAM" id="SignalP"/>
    </source>
</evidence>
<protein>
    <submittedName>
        <fullName evidence="2">Uncharacterized protein</fullName>
    </submittedName>
</protein>
<feature type="signal peptide" evidence="1">
    <location>
        <begin position="1"/>
        <end position="19"/>
    </location>
</feature>
<dbReference type="InterPro" id="IPR038606">
    <property type="entry name" value="To_sf"/>
</dbReference>
<dbReference type="Proteomes" id="UP000594454">
    <property type="component" value="Chromosome 5"/>
</dbReference>